<dbReference type="AlphaFoldDB" id="A0A564ND88"/>
<evidence type="ECO:0000313" key="2">
    <source>
        <dbReference type="EMBL" id="VUT04039.1"/>
    </source>
</evidence>
<evidence type="ECO:0000313" key="3">
    <source>
        <dbReference type="Proteomes" id="UP000318370"/>
    </source>
</evidence>
<evidence type="ECO:0000256" key="1">
    <source>
        <dbReference type="SAM" id="MobiDB-lite"/>
    </source>
</evidence>
<proteinExistence type="predicted"/>
<dbReference type="Proteomes" id="UP000318370">
    <property type="component" value="Unassembled WGS sequence"/>
</dbReference>
<protein>
    <submittedName>
        <fullName evidence="2">Uncharacterized protein</fullName>
    </submittedName>
</protein>
<reference evidence="2 3" key="1">
    <citation type="submission" date="2019-07" db="EMBL/GenBank/DDBJ databases">
        <authorList>
            <person name="Brisse S."/>
            <person name="Rodrigues C."/>
            <person name="Thorpe H."/>
        </authorList>
    </citation>
    <scope>NUCLEOTIDE SEQUENCE [LARGE SCALE GENOMIC DNA]</scope>
    <source>
        <strain evidence="2">SB6408</strain>
    </source>
</reference>
<feature type="region of interest" description="Disordered" evidence="1">
    <location>
        <begin position="1"/>
        <end position="50"/>
    </location>
</feature>
<sequence length="50" mass="5318">MSGGDGRGPGKRDRYYKLVGSTGSNAGGCGQRSKKALKERQKPTANLFKC</sequence>
<gene>
    <name evidence="2" type="ORF">SB6408_02153</name>
</gene>
<accession>A0A564ND88</accession>
<dbReference type="EMBL" id="CABGHF010000045">
    <property type="protein sequence ID" value="VUT04039.1"/>
    <property type="molecule type" value="Genomic_DNA"/>
</dbReference>
<organism evidence="2 3">
    <name type="scientific">Klebsiella spallanzanii</name>
    <dbReference type="NCBI Taxonomy" id="2587528"/>
    <lineage>
        <taxon>Bacteria</taxon>
        <taxon>Pseudomonadati</taxon>
        <taxon>Pseudomonadota</taxon>
        <taxon>Gammaproteobacteria</taxon>
        <taxon>Enterobacterales</taxon>
        <taxon>Enterobacteriaceae</taxon>
        <taxon>Klebsiella/Raoultella group</taxon>
        <taxon>Klebsiella</taxon>
    </lineage>
</organism>
<name>A0A564ND88_9ENTR</name>